<keyword evidence="3" id="KW-1185">Reference proteome</keyword>
<dbReference type="EMBL" id="KQ241906">
    <property type="protein sequence ID" value="KNC82649.1"/>
    <property type="molecule type" value="Genomic_DNA"/>
</dbReference>
<feature type="compositionally biased region" description="Low complexity" evidence="1">
    <location>
        <begin position="17"/>
        <end position="43"/>
    </location>
</feature>
<feature type="compositionally biased region" description="Basic and acidic residues" evidence="1">
    <location>
        <begin position="62"/>
        <end position="73"/>
    </location>
</feature>
<reference evidence="2 3" key="1">
    <citation type="submission" date="2011-02" db="EMBL/GenBank/DDBJ databases">
        <title>The Genome Sequence of Sphaeroforma arctica JP610.</title>
        <authorList>
            <consortium name="The Broad Institute Genome Sequencing Platform"/>
            <person name="Russ C."/>
            <person name="Cuomo C."/>
            <person name="Young S.K."/>
            <person name="Zeng Q."/>
            <person name="Gargeya S."/>
            <person name="Alvarado L."/>
            <person name="Berlin A."/>
            <person name="Chapman S.B."/>
            <person name="Chen Z."/>
            <person name="Freedman E."/>
            <person name="Gellesch M."/>
            <person name="Goldberg J."/>
            <person name="Griggs A."/>
            <person name="Gujja S."/>
            <person name="Heilman E."/>
            <person name="Heiman D."/>
            <person name="Howarth C."/>
            <person name="Mehta T."/>
            <person name="Neiman D."/>
            <person name="Pearson M."/>
            <person name="Roberts A."/>
            <person name="Saif S."/>
            <person name="Shea T."/>
            <person name="Shenoy N."/>
            <person name="Sisk P."/>
            <person name="Stolte C."/>
            <person name="Sykes S."/>
            <person name="White J."/>
            <person name="Yandava C."/>
            <person name="Burger G."/>
            <person name="Gray M.W."/>
            <person name="Holland P.W.H."/>
            <person name="King N."/>
            <person name="Lang F.B.F."/>
            <person name="Roger A.J."/>
            <person name="Ruiz-Trillo I."/>
            <person name="Haas B."/>
            <person name="Nusbaum C."/>
            <person name="Birren B."/>
        </authorList>
    </citation>
    <scope>NUCLEOTIDE SEQUENCE [LARGE SCALE GENOMIC DNA]</scope>
    <source>
        <strain evidence="2 3">JP610</strain>
    </source>
</reference>
<evidence type="ECO:0000256" key="1">
    <source>
        <dbReference type="SAM" id="MobiDB-lite"/>
    </source>
</evidence>
<dbReference type="GeneID" id="25905574"/>
<dbReference type="AlphaFoldDB" id="A0A0L0G1F6"/>
<proteinExistence type="predicted"/>
<gene>
    <name evidence="2" type="ORF">SARC_05070</name>
</gene>
<sequence length="226" mass="24890">MFSLGKKSPTPDKKASKSPTPAKKAPKTPTTAKKAPKTPTTAKKVPKSPTPPKKAPKSPTISEKDSRRNEPAKSPRANLKVPKATTEKPKEVTPIQARPSVTGRRAVTFNRRVEVADTFPRAMYNRRPGDETVTSYAALSFAANELQTFKRTDMLVANRCPCEVAQLQRPFREIKNRDGYYVNNFHQVTSYNVCSGVCAFKQPKLKATQSDLSSVSPITSTMVVVL</sequence>
<accession>A0A0L0G1F6</accession>
<name>A0A0L0G1F6_9EUKA</name>
<dbReference type="RefSeq" id="XP_014156551.1">
    <property type="nucleotide sequence ID" value="XM_014301076.1"/>
</dbReference>
<protein>
    <submittedName>
        <fullName evidence="2">Uncharacterized protein</fullName>
    </submittedName>
</protein>
<evidence type="ECO:0000313" key="2">
    <source>
        <dbReference type="EMBL" id="KNC82649.1"/>
    </source>
</evidence>
<feature type="region of interest" description="Disordered" evidence="1">
    <location>
        <begin position="1"/>
        <end position="96"/>
    </location>
</feature>
<dbReference type="Proteomes" id="UP000054560">
    <property type="component" value="Unassembled WGS sequence"/>
</dbReference>
<organism evidence="2 3">
    <name type="scientific">Sphaeroforma arctica JP610</name>
    <dbReference type="NCBI Taxonomy" id="667725"/>
    <lineage>
        <taxon>Eukaryota</taxon>
        <taxon>Ichthyosporea</taxon>
        <taxon>Ichthyophonida</taxon>
        <taxon>Sphaeroforma</taxon>
    </lineage>
</organism>
<evidence type="ECO:0000313" key="3">
    <source>
        <dbReference type="Proteomes" id="UP000054560"/>
    </source>
</evidence>